<proteinExistence type="predicted"/>
<dbReference type="GeneID" id="6084128"/>
<dbReference type="RefSeq" id="XP_001888479.1">
    <property type="nucleotide sequence ID" value="XM_001888444.1"/>
</dbReference>
<accession>B0DWX3</accession>
<name>B0DWX3_LACBS</name>
<dbReference type="InParanoid" id="B0DWX3"/>
<dbReference type="AlphaFoldDB" id="B0DWX3"/>
<evidence type="ECO:0000313" key="1">
    <source>
        <dbReference type="EMBL" id="EDR00885.1"/>
    </source>
</evidence>
<dbReference type="KEGG" id="lbc:LACBIDRAFT_312837"/>
<sequence>MPNQSFVDIMIMVKNAYFCVAKCKVDNLKGGLHLFQLGTDCLEGFFGLIRMAIGTDTNVDIMQLGSHASGLVEVAVILVLHPEWDQSPHRLGLKMITKDITMEINSKFDHINPASWHGSASVESINLHMAWILGEHAAINLIPEVEQVFDDAVQ</sequence>
<organism evidence="2">
    <name type="scientific">Laccaria bicolor (strain S238N-H82 / ATCC MYA-4686)</name>
    <name type="common">Bicoloured deceiver</name>
    <name type="synonym">Laccaria laccata var. bicolor</name>
    <dbReference type="NCBI Taxonomy" id="486041"/>
    <lineage>
        <taxon>Eukaryota</taxon>
        <taxon>Fungi</taxon>
        <taxon>Dikarya</taxon>
        <taxon>Basidiomycota</taxon>
        <taxon>Agaricomycotina</taxon>
        <taxon>Agaricomycetes</taxon>
        <taxon>Agaricomycetidae</taxon>
        <taxon>Agaricales</taxon>
        <taxon>Agaricineae</taxon>
        <taxon>Hydnangiaceae</taxon>
        <taxon>Laccaria</taxon>
    </lineage>
</organism>
<reference evidence="1 2" key="1">
    <citation type="journal article" date="2008" name="Nature">
        <title>The genome of Laccaria bicolor provides insights into mycorrhizal symbiosis.</title>
        <authorList>
            <person name="Martin F."/>
            <person name="Aerts A."/>
            <person name="Ahren D."/>
            <person name="Brun A."/>
            <person name="Danchin E.G.J."/>
            <person name="Duchaussoy F."/>
            <person name="Gibon J."/>
            <person name="Kohler A."/>
            <person name="Lindquist E."/>
            <person name="Pereda V."/>
            <person name="Salamov A."/>
            <person name="Shapiro H.J."/>
            <person name="Wuyts J."/>
            <person name="Blaudez D."/>
            <person name="Buee M."/>
            <person name="Brokstein P."/>
            <person name="Canbaeck B."/>
            <person name="Cohen D."/>
            <person name="Courty P.E."/>
            <person name="Coutinho P.M."/>
            <person name="Delaruelle C."/>
            <person name="Detter J.C."/>
            <person name="Deveau A."/>
            <person name="DiFazio S."/>
            <person name="Duplessis S."/>
            <person name="Fraissinet-Tachet L."/>
            <person name="Lucic E."/>
            <person name="Frey-Klett P."/>
            <person name="Fourrey C."/>
            <person name="Feussner I."/>
            <person name="Gay G."/>
            <person name="Grimwood J."/>
            <person name="Hoegger P.J."/>
            <person name="Jain P."/>
            <person name="Kilaru S."/>
            <person name="Labbe J."/>
            <person name="Lin Y.C."/>
            <person name="Legue V."/>
            <person name="Le Tacon F."/>
            <person name="Marmeisse R."/>
            <person name="Melayah D."/>
            <person name="Montanini B."/>
            <person name="Muratet M."/>
            <person name="Nehls U."/>
            <person name="Niculita-Hirzel H."/>
            <person name="Oudot-Le Secq M.P."/>
            <person name="Peter M."/>
            <person name="Quesneville H."/>
            <person name="Rajashekar B."/>
            <person name="Reich M."/>
            <person name="Rouhier N."/>
            <person name="Schmutz J."/>
            <person name="Yin T."/>
            <person name="Chalot M."/>
            <person name="Henrissat B."/>
            <person name="Kuees U."/>
            <person name="Lucas S."/>
            <person name="Van de Peer Y."/>
            <person name="Podila G.K."/>
            <person name="Polle A."/>
            <person name="Pukkila P.J."/>
            <person name="Richardson P.M."/>
            <person name="Rouze P."/>
            <person name="Sanders I.R."/>
            <person name="Stajich J.E."/>
            <person name="Tunlid A."/>
            <person name="Tuskan G."/>
            <person name="Grigoriev I.V."/>
        </authorList>
    </citation>
    <scope>NUCLEOTIDE SEQUENCE [LARGE SCALE GENOMIC DNA]</scope>
    <source>
        <strain evidence="2">S238N-H82 / ATCC MYA-4686</strain>
    </source>
</reference>
<keyword evidence="2" id="KW-1185">Reference proteome</keyword>
<dbReference type="HOGENOM" id="CLU_091937_1_0_1"/>
<dbReference type="OrthoDB" id="2691851at2759"/>
<dbReference type="Proteomes" id="UP000001194">
    <property type="component" value="Unassembled WGS sequence"/>
</dbReference>
<gene>
    <name evidence="1" type="ORF">LACBIDRAFT_312837</name>
</gene>
<evidence type="ECO:0000313" key="2">
    <source>
        <dbReference type="Proteomes" id="UP000001194"/>
    </source>
</evidence>
<protein>
    <submittedName>
        <fullName evidence="1">Predicted protein</fullName>
    </submittedName>
</protein>
<dbReference type="EMBL" id="DS547145">
    <property type="protein sequence ID" value="EDR00885.1"/>
    <property type="molecule type" value="Genomic_DNA"/>
</dbReference>